<evidence type="ECO:0000256" key="11">
    <source>
        <dbReference type="ARBA" id="ARBA00023242"/>
    </source>
</evidence>
<keyword evidence="7" id="KW-0862">Zinc</keyword>
<accession>A0A8W8NWT8</accession>
<keyword evidence="4" id="KW-0479">Metal-binding</keyword>
<evidence type="ECO:0000256" key="12">
    <source>
        <dbReference type="PROSITE-ProRule" id="PRU00042"/>
    </source>
</evidence>
<evidence type="ECO:0000313" key="15">
    <source>
        <dbReference type="EnsemblMetazoa" id="G813.1:cds"/>
    </source>
</evidence>
<feature type="domain" description="C2H2-type" evidence="14">
    <location>
        <begin position="171"/>
        <end position="198"/>
    </location>
</feature>
<dbReference type="SMART" id="SM00355">
    <property type="entry name" value="ZnF_C2H2"/>
    <property type="match status" value="6"/>
</dbReference>
<dbReference type="Gene3D" id="3.30.160.60">
    <property type="entry name" value="Classic Zinc Finger"/>
    <property type="match status" value="6"/>
</dbReference>
<comment type="function">
    <text evidence="1">May be involved in transcriptional regulation.</text>
</comment>
<keyword evidence="6 12" id="KW-0863">Zinc-finger</keyword>
<reference evidence="15" key="1">
    <citation type="submission" date="2022-08" db="UniProtKB">
        <authorList>
            <consortium name="EnsemblMetazoa"/>
        </authorList>
    </citation>
    <scope>IDENTIFICATION</scope>
    <source>
        <strain evidence="15">05x7-T-G4-1.051#20</strain>
    </source>
</reference>
<evidence type="ECO:0000256" key="10">
    <source>
        <dbReference type="ARBA" id="ARBA00023163"/>
    </source>
</evidence>
<evidence type="ECO:0000256" key="6">
    <source>
        <dbReference type="ARBA" id="ARBA00022771"/>
    </source>
</evidence>
<evidence type="ECO:0000256" key="8">
    <source>
        <dbReference type="ARBA" id="ARBA00023015"/>
    </source>
</evidence>
<dbReference type="PROSITE" id="PS50157">
    <property type="entry name" value="ZINC_FINGER_C2H2_2"/>
    <property type="match status" value="5"/>
</dbReference>
<dbReference type="SUPFAM" id="SSF57667">
    <property type="entry name" value="beta-beta-alpha zinc fingers"/>
    <property type="match status" value="3"/>
</dbReference>
<dbReference type="GO" id="GO:0010468">
    <property type="term" value="P:regulation of gene expression"/>
    <property type="evidence" value="ECO:0007669"/>
    <property type="project" value="TreeGrafter"/>
</dbReference>
<dbReference type="Pfam" id="PF13912">
    <property type="entry name" value="zf-C2H2_6"/>
    <property type="match status" value="2"/>
</dbReference>
<evidence type="ECO:0000256" key="5">
    <source>
        <dbReference type="ARBA" id="ARBA00022737"/>
    </source>
</evidence>
<dbReference type="EnsemblMetazoa" id="G813.3">
    <property type="protein sequence ID" value="G813.3:cds"/>
    <property type="gene ID" value="G813"/>
</dbReference>
<dbReference type="PANTHER" id="PTHR16515:SF66">
    <property type="entry name" value="C2H2-TYPE DOMAIN-CONTAINING PROTEIN"/>
    <property type="match status" value="1"/>
</dbReference>
<keyword evidence="16" id="KW-1185">Reference proteome</keyword>
<dbReference type="PROSITE" id="PS00028">
    <property type="entry name" value="ZINC_FINGER_C2H2_1"/>
    <property type="match status" value="5"/>
</dbReference>
<keyword evidence="10" id="KW-0804">Transcription</keyword>
<dbReference type="AlphaFoldDB" id="A0A8W8NWT8"/>
<evidence type="ECO:0000259" key="14">
    <source>
        <dbReference type="PROSITE" id="PS50157"/>
    </source>
</evidence>
<name>A0A8W8NWT8_MAGGI</name>
<feature type="domain" description="C2H2-type" evidence="14">
    <location>
        <begin position="83"/>
        <end position="105"/>
    </location>
</feature>
<dbReference type="GO" id="GO:0005634">
    <property type="term" value="C:nucleus"/>
    <property type="evidence" value="ECO:0007669"/>
    <property type="project" value="UniProtKB-SubCell"/>
</dbReference>
<evidence type="ECO:0000256" key="9">
    <source>
        <dbReference type="ARBA" id="ARBA00023125"/>
    </source>
</evidence>
<sequence length="269" mass="31439">MNDECEASPSMEEQMETEMEENPDKEKVFKCKECKEEHQSLSQLTEHNQKAHNLFTCDICLKTYAKKRYVQQHRKRHTQEKKFQCSICGFKFFEQSKLKSHLEIHKPVTERELPYKCSICMKQFHNRTGWTEHMNTHTGQKPHKCSLCGAEFAHSSALKRHEASHEPNHPIKCDFCEKKFRYPDKLKAHMILHTGEKKYACQCGKIYTTSNSLKRHQQTCSDANPLTQQVSVYMYQNPVLQDIVYMCGLCEKQFDSLESAGSHICSCCQ</sequence>
<dbReference type="EnsemblMetazoa" id="G813.1">
    <property type="protein sequence ID" value="G813.1:cds"/>
    <property type="gene ID" value="G813"/>
</dbReference>
<dbReference type="InterPro" id="IPR013087">
    <property type="entry name" value="Znf_C2H2_type"/>
</dbReference>
<keyword evidence="8" id="KW-0805">Transcription regulation</keyword>
<evidence type="ECO:0000256" key="4">
    <source>
        <dbReference type="ARBA" id="ARBA00022723"/>
    </source>
</evidence>
<proteinExistence type="inferred from homology"/>
<feature type="region of interest" description="Disordered" evidence="13">
    <location>
        <begin position="1"/>
        <end position="24"/>
    </location>
</feature>
<keyword evidence="9" id="KW-0238">DNA-binding</keyword>
<dbReference type="InterPro" id="IPR050331">
    <property type="entry name" value="Zinc_finger"/>
</dbReference>
<evidence type="ECO:0000256" key="3">
    <source>
        <dbReference type="ARBA" id="ARBA00006991"/>
    </source>
</evidence>
<comment type="similarity">
    <text evidence="3">Belongs to the krueppel C2H2-type zinc-finger protein family.</text>
</comment>
<dbReference type="GO" id="GO:0008270">
    <property type="term" value="F:zinc ion binding"/>
    <property type="evidence" value="ECO:0007669"/>
    <property type="project" value="UniProtKB-KW"/>
</dbReference>
<dbReference type="EnsemblMetazoa" id="G813.2">
    <property type="protein sequence ID" value="G813.2:cds"/>
    <property type="gene ID" value="G813"/>
</dbReference>
<evidence type="ECO:0000256" key="2">
    <source>
        <dbReference type="ARBA" id="ARBA00004123"/>
    </source>
</evidence>
<dbReference type="FunFam" id="3.30.160.60:FF:000771">
    <property type="entry name" value="zinc finger protein 648"/>
    <property type="match status" value="1"/>
</dbReference>
<feature type="domain" description="C2H2-type" evidence="14">
    <location>
        <begin position="115"/>
        <end position="142"/>
    </location>
</feature>
<dbReference type="InterPro" id="IPR036236">
    <property type="entry name" value="Znf_C2H2_sf"/>
</dbReference>
<evidence type="ECO:0000313" key="16">
    <source>
        <dbReference type="Proteomes" id="UP000005408"/>
    </source>
</evidence>
<protein>
    <recommendedName>
        <fullName evidence="14">C2H2-type domain-containing protein</fullName>
    </recommendedName>
</protein>
<dbReference type="GO" id="GO:0003677">
    <property type="term" value="F:DNA binding"/>
    <property type="evidence" value="ECO:0007669"/>
    <property type="project" value="UniProtKB-KW"/>
</dbReference>
<dbReference type="PANTHER" id="PTHR16515">
    <property type="entry name" value="PR DOMAIN ZINC FINGER PROTEIN"/>
    <property type="match status" value="1"/>
</dbReference>
<feature type="domain" description="C2H2-type" evidence="14">
    <location>
        <begin position="55"/>
        <end position="82"/>
    </location>
</feature>
<dbReference type="Proteomes" id="UP000005408">
    <property type="component" value="Unassembled WGS sequence"/>
</dbReference>
<organism evidence="15 16">
    <name type="scientific">Magallana gigas</name>
    <name type="common">Pacific oyster</name>
    <name type="synonym">Crassostrea gigas</name>
    <dbReference type="NCBI Taxonomy" id="29159"/>
    <lineage>
        <taxon>Eukaryota</taxon>
        <taxon>Metazoa</taxon>
        <taxon>Spiralia</taxon>
        <taxon>Lophotrochozoa</taxon>
        <taxon>Mollusca</taxon>
        <taxon>Bivalvia</taxon>
        <taxon>Autobranchia</taxon>
        <taxon>Pteriomorphia</taxon>
        <taxon>Ostreida</taxon>
        <taxon>Ostreoidea</taxon>
        <taxon>Ostreidae</taxon>
        <taxon>Magallana</taxon>
    </lineage>
</organism>
<feature type="domain" description="C2H2-type" evidence="14">
    <location>
        <begin position="143"/>
        <end position="170"/>
    </location>
</feature>
<evidence type="ECO:0000256" key="1">
    <source>
        <dbReference type="ARBA" id="ARBA00003767"/>
    </source>
</evidence>
<keyword evidence="5" id="KW-0677">Repeat</keyword>
<evidence type="ECO:0000256" key="7">
    <source>
        <dbReference type="ARBA" id="ARBA00022833"/>
    </source>
</evidence>
<dbReference type="Pfam" id="PF00096">
    <property type="entry name" value="zf-C2H2"/>
    <property type="match status" value="3"/>
</dbReference>
<evidence type="ECO:0000256" key="13">
    <source>
        <dbReference type="SAM" id="MobiDB-lite"/>
    </source>
</evidence>
<keyword evidence="11" id="KW-0539">Nucleus</keyword>
<comment type="subcellular location">
    <subcellularLocation>
        <location evidence="2">Nucleus</location>
    </subcellularLocation>
</comment>